<keyword evidence="2 3" id="KW-0378">Hydrolase</keyword>
<dbReference type="SUPFAM" id="SSF69500">
    <property type="entry name" value="DTD-like"/>
    <property type="match status" value="1"/>
</dbReference>
<protein>
    <recommendedName>
        <fullName evidence="2">D-aminoacyl-tRNA deacylase</fullName>
        <shortName evidence="2">DTD</shortName>
        <ecNumber evidence="2">3.1.1.96</ecNumber>
    </recommendedName>
    <alternativeName>
        <fullName evidence="2">Gly-tRNA(Ala) deacylase</fullName>
        <ecNumber evidence="2">3.1.1.-</ecNumber>
    </alternativeName>
</protein>
<keyword evidence="2" id="KW-0694">RNA-binding</keyword>
<dbReference type="GO" id="GO:0019478">
    <property type="term" value="P:D-amino acid catabolic process"/>
    <property type="evidence" value="ECO:0007669"/>
    <property type="project" value="UniProtKB-UniRule"/>
</dbReference>
<name>A0A8T3V901_9EURY</name>
<evidence type="ECO:0000256" key="1">
    <source>
        <dbReference type="ARBA" id="ARBA00009673"/>
    </source>
</evidence>
<dbReference type="GO" id="GO:0043908">
    <property type="term" value="F:Ser(Gly)-tRNA(Ala) hydrolase activity"/>
    <property type="evidence" value="ECO:0007669"/>
    <property type="project" value="UniProtKB-UniRule"/>
</dbReference>
<comment type="subunit">
    <text evidence="2">Homodimer.</text>
</comment>
<dbReference type="PANTHER" id="PTHR10472">
    <property type="entry name" value="D-TYROSYL-TRNA TYR DEACYLASE"/>
    <property type="match status" value="1"/>
</dbReference>
<accession>A0A8T3V901</accession>
<organism evidence="3 4">
    <name type="scientific">Methanobrevibacter millerae</name>
    <dbReference type="NCBI Taxonomy" id="230361"/>
    <lineage>
        <taxon>Archaea</taxon>
        <taxon>Methanobacteriati</taxon>
        <taxon>Methanobacteriota</taxon>
        <taxon>Methanomada group</taxon>
        <taxon>Methanobacteria</taxon>
        <taxon>Methanobacteriales</taxon>
        <taxon>Methanobacteriaceae</taxon>
        <taxon>Methanobrevibacter</taxon>
    </lineage>
</organism>
<dbReference type="GO" id="GO:0005737">
    <property type="term" value="C:cytoplasm"/>
    <property type="evidence" value="ECO:0007669"/>
    <property type="project" value="UniProtKB-SubCell"/>
</dbReference>
<evidence type="ECO:0000313" key="3">
    <source>
        <dbReference type="EMBL" id="MBE6504217.1"/>
    </source>
</evidence>
<dbReference type="Pfam" id="PF02580">
    <property type="entry name" value="Tyr_Deacylase"/>
    <property type="match status" value="1"/>
</dbReference>
<dbReference type="RefSeq" id="WP_303735856.1">
    <property type="nucleotide sequence ID" value="NZ_SUTE01000002.1"/>
</dbReference>
<dbReference type="AlphaFoldDB" id="A0A8T3V901"/>
<comment type="catalytic activity">
    <reaction evidence="2">
        <text>a D-aminoacyl-tRNA + H2O = a tRNA + a D-alpha-amino acid + H(+)</text>
        <dbReference type="Rhea" id="RHEA:13953"/>
        <dbReference type="Rhea" id="RHEA-COMP:10123"/>
        <dbReference type="Rhea" id="RHEA-COMP:10124"/>
        <dbReference type="ChEBI" id="CHEBI:15377"/>
        <dbReference type="ChEBI" id="CHEBI:15378"/>
        <dbReference type="ChEBI" id="CHEBI:59871"/>
        <dbReference type="ChEBI" id="CHEBI:78442"/>
        <dbReference type="ChEBI" id="CHEBI:79333"/>
        <dbReference type="EC" id="3.1.1.96"/>
    </reaction>
</comment>
<reference evidence="3" key="1">
    <citation type="submission" date="2019-04" db="EMBL/GenBank/DDBJ databases">
        <title>Evolution of Biomass-Degrading Anaerobic Consortia Revealed by Metagenomics.</title>
        <authorList>
            <person name="Peng X."/>
        </authorList>
    </citation>
    <scope>NUCLEOTIDE SEQUENCE</scope>
    <source>
        <strain evidence="3">SIG12</strain>
    </source>
</reference>
<dbReference type="GO" id="GO:0000049">
    <property type="term" value="F:tRNA binding"/>
    <property type="evidence" value="ECO:0007669"/>
    <property type="project" value="UniProtKB-UniRule"/>
</dbReference>
<comment type="domain">
    <text evidence="2">A Gly-cisPro motif from one monomer fits into the active site of the other monomer to allow specific chiral rejection of L-amino acids.</text>
</comment>
<dbReference type="FunFam" id="3.50.80.10:FF:000001">
    <property type="entry name" value="D-aminoacyl-tRNA deacylase"/>
    <property type="match status" value="1"/>
</dbReference>
<dbReference type="EMBL" id="SUTE01000002">
    <property type="protein sequence ID" value="MBE6504217.1"/>
    <property type="molecule type" value="Genomic_DNA"/>
</dbReference>
<keyword evidence="2" id="KW-0820">tRNA-binding</keyword>
<proteinExistence type="inferred from homology"/>
<evidence type="ECO:0000256" key="2">
    <source>
        <dbReference type="HAMAP-Rule" id="MF_00518"/>
    </source>
</evidence>
<gene>
    <name evidence="2" type="primary">dtd</name>
    <name evidence="3" type="ORF">E7Z73_00535</name>
</gene>
<dbReference type="EC" id="3.1.1.96" evidence="2"/>
<dbReference type="NCBIfam" id="TIGR00256">
    <property type="entry name" value="D-aminoacyl-tRNA deacylase"/>
    <property type="match status" value="1"/>
</dbReference>
<dbReference type="GO" id="GO:0106026">
    <property type="term" value="F:Gly-tRNA(Ala) deacylase activity"/>
    <property type="evidence" value="ECO:0007669"/>
    <property type="project" value="UniProtKB-UniRule"/>
</dbReference>
<dbReference type="InterPro" id="IPR003732">
    <property type="entry name" value="Daa-tRNA_deacyls_DTD"/>
</dbReference>
<keyword evidence="2" id="KW-0963">Cytoplasm</keyword>
<comment type="caution">
    <text evidence="3">The sequence shown here is derived from an EMBL/GenBank/DDBJ whole genome shotgun (WGS) entry which is preliminary data.</text>
</comment>
<dbReference type="PANTHER" id="PTHR10472:SF5">
    <property type="entry name" value="D-AMINOACYL-TRNA DEACYLASE 1"/>
    <property type="match status" value="1"/>
</dbReference>
<dbReference type="Proteomes" id="UP000762703">
    <property type="component" value="Unassembled WGS sequence"/>
</dbReference>
<comment type="subcellular location">
    <subcellularLocation>
        <location evidence="2">Cytoplasm</location>
    </subcellularLocation>
</comment>
<dbReference type="HAMAP" id="MF_00518">
    <property type="entry name" value="Deacylase_Dtd"/>
    <property type="match status" value="1"/>
</dbReference>
<dbReference type="EC" id="3.1.1.-" evidence="2"/>
<feature type="short sequence motif" description="Gly-cisPro motif, important for rejection of L-amino acids" evidence="2">
    <location>
        <begin position="135"/>
        <end position="136"/>
    </location>
</feature>
<dbReference type="GO" id="GO:0051500">
    <property type="term" value="F:D-tyrosyl-tRNA(Tyr) deacylase activity"/>
    <property type="evidence" value="ECO:0007669"/>
    <property type="project" value="TreeGrafter"/>
</dbReference>
<comment type="catalytic activity">
    <reaction evidence="2">
        <text>glycyl-tRNA(Ala) + H2O = tRNA(Ala) + glycine + H(+)</text>
        <dbReference type="Rhea" id="RHEA:53744"/>
        <dbReference type="Rhea" id="RHEA-COMP:9657"/>
        <dbReference type="Rhea" id="RHEA-COMP:13640"/>
        <dbReference type="ChEBI" id="CHEBI:15377"/>
        <dbReference type="ChEBI" id="CHEBI:15378"/>
        <dbReference type="ChEBI" id="CHEBI:57305"/>
        <dbReference type="ChEBI" id="CHEBI:78442"/>
        <dbReference type="ChEBI" id="CHEBI:78522"/>
    </reaction>
</comment>
<comment type="function">
    <text evidence="2">An aminoacyl-tRNA editing enzyme that deacylates mischarged D-aminoacyl-tRNAs. Also deacylates mischarged glycyl-tRNA(Ala), protecting cells against glycine mischarging by AlaRS. Acts via tRNA-based rather than protein-based catalysis; rejects L-amino acids rather than detecting D-amino acids in the active site. By recycling D-aminoacyl-tRNA to D-amino acids and free tRNA molecules, this enzyme counteracts the toxicity associated with the formation of D-aminoacyl-tRNA entities in vivo and helps enforce protein L-homochirality.</text>
</comment>
<dbReference type="Gene3D" id="3.50.80.10">
    <property type="entry name" value="D-tyrosyl-tRNA(Tyr) deacylase"/>
    <property type="match status" value="1"/>
</dbReference>
<dbReference type="InterPro" id="IPR023509">
    <property type="entry name" value="DTD-like_sf"/>
</dbReference>
<comment type="similarity">
    <text evidence="1 2">Belongs to the DTD family.</text>
</comment>
<sequence length="149" mass="16697">MKLVVQRVTNANVKVDNETVGQIDEGLMVLVGFGLNDTIKEADFLARKLIKLRIFADEEGKMNRSVKDISGKVLLVPQFTLYGKVKKNRPSFHKALNPEDASKLFDYFVEKCSEEVPVQTGEFGAFMEVSLLNNGPVTIILEKDFSEVD</sequence>
<evidence type="ECO:0000313" key="4">
    <source>
        <dbReference type="Proteomes" id="UP000762703"/>
    </source>
</evidence>